<protein>
    <submittedName>
        <fullName evidence="8">Transporter</fullName>
    </submittedName>
</protein>
<comment type="caution">
    <text evidence="8">The sequence shown here is derived from an EMBL/GenBank/DDBJ whole genome shotgun (WGS) entry which is preliminary data.</text>
</comment>
<evidence type="ECO:0000256" key="1">
    <source>
        <dbReference type="ARBA" id="ARBA00004141"/>
    </source>
</evidence>
<dbReference type="SUPFAM" id="SSF103473">
    <property type="entry name" value="MFS general substrate transporter"/>
    <property type="match status" value="1"/>
</dbReference>
<dbReference type="GO" id="GO:0022857">
    <property type="term" value="F:transmembrane transporter activity"/>
    <property type="evidence" value="ECO:0007669"/>
    <property type="project" value="InterPro"/>
</dbReference>
<reference evidence="8 9" key="1">
    <citation type="journal article" date="2018" name="IMA Fungus">
        <title>IMA Genome-F 10: Nine draft genome sequences of Claviceps purpurea s.lat., including C. arundinis, C. humidiphila, and C. cf. spartinae, pseudomolecules for the pitch canker pathogen Fusarium circinatum, draft genome of Davidsoniella eucalypti, Grosmannia galeiformis, Quambalaria eucalypti, and Teratosphaeria destructans.</title>
        <authorList>
            <person name="Wingfield B.D."/>
            <person name="Liu M."/>
            <person name="Nguyen H.D."/>
            <person name="Lane F.A."/>
            <person name="Morgan S.W."/>
            <person name="De Vos L."/>
            <person name="Wilken P.M."/>
            <person name="Duong T.A."/>
            <person name="Aylward J."/>
            <person name="Coetzee M.P."/>
            <person name="Dadej K."/>
            <person name="De Beer Z.W."/>
            <person name="Findlay W."/>
            <person name="Havenga M."/>
            <person name="Kolarik M."/>
            <person name="Menzies J.G."/>
            <person name="Naidoo K."/>
            <person name="Pochopski O."/>
            <person name="Shoukouhi P."/>
            <person name="Santana Q.C."/>
            <person name="Seifert K.A."/>
            <person name="Soal N."/>
            <person name="Steenkamp E.T."/>
            <person name="Tatham C.T."/>
            <person name="van der Nest M.A."/>
            <person name="Wingfield M.J."/>
        </authorList>
    </citation>
    <scope>NUCLEOTIDE SEQUENCE [LARGE SCALE GENOMIC DNA]</scope>
    <source>
        <strain evidence="8">CMW44962</strain>
    </source>
</reference>
<dbReference type="PANTHER" id="PTHR43791:SF21">
    <property type="entry name" value="MAJOR FACILITATOR SUPERFAMILY (MFS) PROFILE DOMAIN-CONTAINING PROTEIN"/>
    <property type="match status" value="1"/>
</dbReference>
<feature type="transmembrane region" description="Helical" evidence="7">
    <location>
        <begin position="413"/>
        <end position="433"/>
    </location>
</feature>
<keyword evidence="9" id="KW-1185">Reference proteome</keyword>
<feature type="transmembrane region" description="Helical" evidence="7">
    <location>
        <begin position="138"/>
        <end position="156"/>
    </location>
</feature>
<dbReference type="Pfam" id="PF07690">
    <property type="entry name" value="MFS_1"/>
    <property type="match status" value="1"/>
</dbReference>
<comment type="subcellular location">
    <subcellularLocation>
        <location evidence="1">Membrane</location>
        <topology evidence="1">Multi-pass membrane protein</topology>
    </subcellularLocation>
</comment>
<evidence type="ECO:0000256" key="2">
    <source>
        <dbReference type="ARBA" id="ARBA00022448"/>
    </source>
</evidence>
<feature type="transmembrane region" description="Helical" evidence="7">
    <location>
        <begin position="506"/>
        <end position="526"/>
    </location>
</feature>
<dbReference type="InterPro" id="IPR036259">
    <property type="entry name" value="MFS_trans_sf"/>
</dbReference>
<name>A0A9W7W434_9PEZI</name>
<keyword evidence="2" id="KW-0813">Transport</keyword>
<evidence type="ECO:0000313" key="9">
    <source>
        <dbReference type="Proteomes" id="UP001138500"/>
    </source>
</evidence>
<evidence type="ECO:0000313" key="8">
    <source>
        <dbReference type="EMBL" id="KAH9834268.1"/>
    </source>
</evidence>
<keyword evidence="4 7" id="KW-1133">Transmembrane helix</keyword>
<evidence type="ECO:0000256" key="3">
    <source>
        <dbReference type="ARBA" id="ARBA00022692"/>
    </source>
</evidence>
<organism evidence="8 9">
    <name type="scientific">Teratosphaeria destructans</name>
    <dbReference type="NCBI Taxonomy" id="418781"/>
    <lineage>
        <taxon>Eukaryota</taxon>
        <taxon>Fungi</taxon>
        <taxon>Dikarya</taxon>
        <taxon>Ascomycota</taxon>
        <taxon>Pezizomycotina</taxon>
        <taxon>Dothideomycetes</taxon>
        <taxon>Dothideomycetidae</taxon>
        <taxon>Mycosphaerellales</taxon>
        <taxon>Teratosphaeriaceae</taxon>
        <taxon>Teratosphaeria</taxon>
    </lineage>
</organism>
<proteinExistence type="predicted"/>
<gene>
    <name evidence="8" type="ORF">Tdes44962_MAKER08685</name>
</gene>
<feature type="transmembrane region" description="Helical" evidence="7">
    <location>
        <begin position="445"/>
        <end position="464"/>
    </location>
</feature>
<feature type="compositionally biased region" description="Basic and acidic residues" evidence="6">
    <location>
        <begin position="1"/>
        <end position="18"/>
    </location>
</feature>
<feature type="compositionally biased region" description="Polar residues" evidence="6">
    <location>
        <begin position="333"/>
        <end position="343"/>
    </location>
</feature>
<feature type="transmembrane region" description="Helical" evidence="7">
    <location>
        <begin position="200"/>
        <end position="219"/>
    </location>
</feature>
<feature type="transmembrane region" description="Helical" evidence="7">
    <location>
        <begin position="108"/>
        <end position="126"/>
    </location>
</feature>
<evidence type="ECO:0000256" key="4">
    <source>
        <dbReference type="ARBA" id="ARBA00022989"/>
    </source>
</evidence>
<evidence type="ECO:0000256" key="5">
    <source>
        <dbReference type="ARBA" id="ARBA00023136"/>
    </source>
</evidence>
<dbReference type="InterPro" id="IPR011701">
    <property type="entry name" value="MFS"/>
</dbReference>
<keyword evidence="3 7" id="KW-0812">Transmembrane</keyword>
<feature type="transmembrane region" description="Helical" evidence="7">
    <location>
        <begin position="470"/>
        <end position="494"/>
    </location>
</feature>
<feature type="region of interest" description="Disordered" evidence="6">
    <location>
        <begin position="296"/>
        <end position="343"/>
    </location>
</feature>
<feature type="compositionally biased region" description="Basic and acidic residues" evidence="6">
    <location>
        <begin position="29"/>
        <end position="49"/>
    </location>
</feature>
<reference evidence="8 9" key="2">
    <citation type="journal article" date="2021" name="Curr. Genet.">
        <title>Genetic response to nitrogen starvation in the aggressive Eucalyptus foliar pathogen Teratosphaeria destructans.</title>
        <authorList>
            <person name="Havenga M."/>
            <person name="Wingfield B.D."/>
            <person name="Wingfield M.J."/>
            <person name="Dreyer L.L."/>
            <person name="Roets F."/>
            <person name="Aylward J."/>
        </authorList>
    </citation>
    <scope>NUCLEOTIDE SEQUENCE [LARGE SCALE GENOMIC DNA]</scope>
    <source>
        <strain evidence="8">CMW44962</strain>
    </source>
</reference>
<dbReference type="PANTHER" id="PTHR43791">
    <property type="entry name" value="PERMEASE-RELATED"/>
    <property type="match status" value="1"/>
</dbReference>
<feature type="compositionally biased region" description="Basic and acidic residues" evidence="6">
    <location>
        <begin position="314"/>
        <end position="329"/>
    </location>
</feature>
<dbReference type="Gene3D" id="1.20.1250.20">
    <property type="entry name" value="MFS general substrate transporter like domains"/>
    <property type="match status" value="2"/>
</dbReference>
<dbReference type="Proteomes" id="UP001138500">
    <property type="component" value="Unassembled WGS sequence"/>
</dbReference>
<feature type="transmembrane region" description="Helical" evidence="7">
    <location>
        <begin position="247"/>
        <end position="267"/>
    </location>
</feature>
<dbReference type="OrthoDB" id="2985014at2759"/>
<feature type="transmembrane region" description="Helical" evidence="7">
    <location>
        <begin position="376"/>
        <end position="401"/>
    </location>
</feature>
<dbReference type="AlphaFoldDB" id="A0A9W7W434"/>
<accession>A0A9W7W434</accession>
<evidence type="ECO:0000256" key="7">
    <source>
        <dbReference type="SAM" id="Phobius"/>
    </source>
</evidence>
<feature type="transmembrane region" description="Helical" evidence="7">
    <location>
        <begin position="538"/>
        <end position="560"/>
    </location>
</feature>
<sequence length="629" mass="70100">MPSQDEAHELQPLEHCEEGTMEEEEPEGSDLRDDESGPDDDVRTENPLCGHDDGLDAALEKRTVRKLDLILLPFLALLFLLNSMDKSNIGNAETAGFTHDAGLSARDLNISLAFFFSFFVALQPVGTAIGRKYGMARWVPACMSLWGLSTILHIWVKKRWQLICLRIAIASLEAGFYPTTVSYLSLFYTRWEFGVRLSIFYGQTAVAGALGGVLSWAVFTHFHEPDRGPEVPPSTASVNGGWKSWEVLFLIEGCTTMVIAIIGFFWLPHSADTAWFFTAQEKECAEQRILLDRDDAVVHGPGPRKKNLRPSNENLERRARAHEDAEGPHQRLLSGTVNSTSDWRQRRPSSVSAMSVTADTGLSRQDILSALFNYKIWHLLVCNILSAIPATAFGVFLPMVMKQLSPALNLSAAASNLLAAPPFVCGAVTLFIFTRWSDHSQKRIMPILWGLGILLVGLTMTVLAGTKNFVLRYVSLCILLSGSFIASPLTVAWLTNNTPEPGKRAILLGINGWGNLAGVFSALLFSPDDEEIGYLRPFITTLVCVIASFAGFVAFLVLLVRENKWRDSITDEWTRAEYQREELMGDVRIKHDPTIEFLWKRTGLEHLATVFGWDEARRGDDKLTFRYGL</sequence>
<dbReference type="EMBL" id="RIBY02001013">
    <property type="protein sequence ID" value="KAH9834268.1"/>
    <property type="molecule type" value="Genomic_DNA"/>
</dbReference>
<dbReference type="GO" id="GO:0016020">
    <property type="term" value="C:membrane"/>
    <property type="evidence" value="ECO:0007669"/>
    <property type="project" value="UniProtKB-SubCell"/>
</dbReference>
<feature type="compositionally biased region" description="Acidic residues" evidence="6">
    <location>
        <begin position="19"/>
        <end position="28"/>
    </location>
</feature>
<feature type="region of interest" description="Disordered" evidence="6">
    <location>
        <begin position="1"/>
        <end position="49"/>
    </location>
</feature>
<evidence type="ECO:0000256" key="6">
    <source>
        <dbReference type="SAM" id="MobiDB-lite"/>
    </source>
</evidence>
<keyword evidence="5 7" id="KW-0472">Membrane</keyword>